<dbReference type="RefSeq" id="WP_307494761.1">
    <property type="nucleotide sequence ID" value="NZ_JAUSVB010000008.1"/>
</dbReference>
<reference evidence="1 2" key="1">
    <citation type="submission" date="2023-07" db="EMBL/GenBank/DDBJ databases">
        <title>Sorghum-associated microbial communities from plants grown in Nebraska, USA.</title>
        <authorList>
            <person name="Schachtman D."/>
        </authorList>
    </citation>
    <scope>NUCLEOTIDE SEQUENCE [LARGE SCALE GENOMIC DNA]</scope>
    <source>
        <strain evidence="1 2">BE332</strain>
    </source>
</reference>
<gene>
    <name evidence="1" type="ORF">J2X26_004316</name>
</gene>
<dbReference type="EMBL" id="JAUSVB010000008">
    <property type="protein sequence ID" value="MDQ0375973.1"/>
    <property type="molecule type" value="Genomic_DNA"/>
</dbReference>
<proteinExistence type="predicted"/>
<organism evidence="1 2">
    <name type="scientific">Cellulomonas humilata</name>
    <dbReference type="NCBI Taxonomy" id="144055"/>
    <lineage>
        <taxon>Bacteria</taxon>
        <taxon>Bacillati</taxon>
        <taxon>Actinomycetota</taxon>
        <taxon>Actinomycetes</taxon>
        <taxon>Micrococcales</taxon>
        <taxon>Cellulomonadaceae</taxon>
        <taxon>Cellulomonas</taxon>
    </lineage>
</organism>
<evidence type="ECO:0008006" key="3">
    <source>
        <dbReference type="Google" id="ProtNLM"/>
    </source>
</evidence>
<dbReference type="Proteomes" id="UP001239626">
    <property type="component" value="Unassembled WGS sequence"/>
</dbReference>
<evidence type="ECO:0000313" key="2">
    <source>
        <dbReference type="Proteomes" id="UP001239626"/>
    </source>
</evidence>
<name>A0ABU0EL22_9CELL</name>
<protein>
    <recommendedName>
        <fullName evidence="3">HTH HARE-type domain-containing protein</fullName>
    </recommendedName>
</protein>
<sequence>MKPWKLEVVDALRALGGSASLAQIYAQVRVQRPGVAGSWEATVRNALECHSSDSANFKGEDLFALAAPKGHGIWRLR</sequence>
<keyword evidence="2" id="KW-1185">Reference proteome</keyword>
<comment type="caution">
    <text evidence="1">The sequence shown here is derived from an EMBL/GenBank/DDBJ whole genome shotgun (WGS) entry which is preliminary data.</text>
</comment>
<accession>A0ABU0EL22</accession>
<evidence type="ECO:0000313" key="1">
    <source>
        <dbReference type="EMBL" id="MDQ0375973.1"/>
    </source>
</evidence>